<dbReference type="GO" id="GO:0003677">
    <property type="term" value="F:DNA binding"/>
    <property type="evidence" value="ECO:0007669"/>
    <property type="project" value="UniProtKB-KW"/>
</dbReference>
<dbReference type="GeneID" id="301848666"/>
<gene>
    <name evidence="2" type="ORF">EDD35_7437</name>
</gene>
<dbReference type="PANTHER" id="PTHR33164">
    <property type="entry name" value="TRANSCRIPTIONAL REGULATOR, MARR FAMILY"/>
    <property type="match status" value="1"/>
</dbReference>
<dbReference type="Gene3D" id="1.10.10.10">
    <property type="entry name" value="Winged helix-like DNA-binding domain superfamily/Winged helix DNA-binding domain"/>
    <property type="match status" value="1"/>
</dbReference>
<evidence type="ECO:0000313" key="3">
    <source>
        <dbReference type="Proteomes" id="UP000274843"/>
    </source>
</evidence>
<feature type="domain" description="HTH marR-type" evidence="1">
    <location>
        <begin position="10"/>
        <end position="138"/>
    </location>
</feature>
<dbReference type="InterPro" id="IPR036388">
    <property type="entry name" value="WH-like_DNA-bd_sf"/>
</dbReference>
<dbReference type="SMART" id="SM00347">
    <property type="entry name" value="HTH_MARR"/>
    <property type="match status" value="1"/>
</dbReference>
<evidence type="ECO:0000259" key="1">
    <source>
        <dbReference type="PROSITE" id="PS50995"/>
    </source>
</evidence>
<dbReference type="PROSITE" id="PS50995">
    <property type="entry name" value="HTH_MARR_2"/>
    <property type="match status" value="1"/>
</dbReference>
<dbReference type="SUPFAM" id="SSF46785">
    <property type="entry name" value="Winged helix' DNA-binding domain"/>
    <property type="match status" value="1"/>
</dbReference>
<reference evidence="2 3" key="1">
    <citation type="submission" date="2018-11" db="EMBL/GenBank/DDBJ databases">
        <title>Sequencing the genomes of 1000 actinobacteria strains.</title>
        <authorList>
            <person name="Klenk H.-P."/>
        </authorList>
    </citation>
    <scope>NUCLEOTIDE SEQUENCE [LARGE SCALE GENOMIC DNA]</scope>
    <source>
        <strain evidence="2 3">DSM 44348</strain>
    </source>
</reference>
<dbReference type="AlphaFoldDB" id="A0A3N2H8Y5"/>
<dbReference type="InterPro" id="IPR036390">
    <property type="entry name" value="WH_DNA-bd_sf"/>
</dbReference>
<dbReference type="Pfam" id="PF12802">
    <property type="entry name" value="MarR_2"/>
    <property type="match status" value="1"/>
</dbReference>
<protein>
    <submittedName>
        <fullName evidence="2">DNA-binding MarR family transcriptional regulator</fullName>
    </submittedName>
</protein>
<dbReference type="GO" id="GO:0003700">
    <property type="term" value="F:DNA-binding transcription factor activity"/>
    <property type="evidence" value="ECO:0007669"/>
    <property type="project" value="InterPro"/>
</dbReference>
<sequence>MSQGDVTTRPGYLVKRVQQLFRQAGDERLRAAGLSMAQYAVLRQLADHPEVSSAELARLCFVTRQSLGEVLAGLRRTGLVTVGEGGSGRVRPVRLSDTGRARLADAEAAVAGVEDRMLAGLGDGDRRRLAELLARCADNLTPGGGSPAGR</sequence>
<dbReference type="InterPro" id="IPR039422">
    <property type="entry name" value="MarR/SlyA-like"/>
</dbReference>
<name>A0A3N2H8Y5_9PSEU</name>
<dbReference type="Proteomes" id="UP000274843">
    <property type="component" value="Unassembled WGS sequence"/>
</dbReference>
<keyword evidence="3" id="KW-1185">Reference proteome</keyword>
<dbReference type="GO" id="GO:0006950">
    <property type="term" value="P:response to stress"/>
    <property type="evidence" value="ECO:0007669"/>
    <property type="project" value="TreeGrafter"/>
</dbReference>
<evidence type="ECO:0000313" key="2">
    <source>
        <dbReference type="EMBL" id="ROS44979.1"/>
    </source>
</evidence>
<proteinExistence type="predicted"/>
<organism evidence="2 3">
    <name type="scientific">Amycolatopsis thermoflava</name>
    <dbReference type="NCBI Taxonomy" id="84480"/>
    <lineage>
        <taxon>Bacteria</taxon>
        <taxon>Bacillati</taxon>
        <taxon>Actinomycetota</taxon>
        <taxon>Actinomycetes</taxon>
        <taxon>Pseudonocardiales</taxon>
        <taxon>Pseudonocardiaceae</taxon>
        <taxon>Amycolatopsis</taxon>
        <taxon>Amycolatopsis methanolica group</taxon>
    </lineage>
</organism>
<dbReference type="RefSeq" id="WP_123686821.1">
    <property type="nucleotide sequence ID" value="NZ_RKHY01000001.1"/>
</dbReference>
<dbReference type="EMBL" id="RKHY01000001">
    <property type="protein sequence ID" value="ROS44979.1"/>
    <property type="molecule type" value="Genomic_DNA"/>
</dbReference>
<keyword evidence="2" id="KW-0238">DNA-binding</keyword>
<accession>A0A3N2H8Y5</accession>
<dbReference type="PANTHER" id="PTHR33164:SF43">
    <property type="entry name" value="HTH-TYPE TRANSCRIPTIONAL REPRESSOR YETL"/>
    <property type="match status" value="1"/>
</dbReference>
<dbReference type="InterPro" id="IPR000835">
    <property type="entry name" value="HTH_MarR-typ"/>
</dbReference>
<comment type="caution">
    <text evidence="2">The sequence shown here is derived from an EMBL/GenBank/DDBJ whole genome shotgun (WGS) entry which is preliminary data.</text>
</comment>